<sequence length="242" mass="27948">MNTKKNHILIIDDDKETTLLISDYLTQHGYKTTWALNGLQIERLLKENIFDLIILDVMLPGLDGLSLCQVIRKTQTIPIIILSAANSTEDRIVGLELGADDYLTKPFSARELLARIKVQLRRTQGELQTNNKRLHPLQRIGFADWELDRNNHCLISKDEIVLPLSQREYDLLLIFLEHPQRILSRDQLMDLLYDKVCDPMDRTIDVLIGRLRKKIEADPRNAKLLITIRGGGYQLKAKVRFL</sequence>
<keyword evidence="5" id="KW-0805">Transcription regulation</keyword>
<dbReference type="SMART" id="SM00448">
    <property type="entry name" value="REC"/>
    <property type="match status" value="1"/>
</dbReference>
<dbReference type="EMBL" id="LNYP01000002">
    <property type="protein sequence ID" value="KTD44539.1"/>
    <property type="molecule type" value="Genomic_DNA"/>
</dbReference>
<dbReference type="InterPro" id="IPR001867">
    <property type="entry name" value="OmpR/PhoB-type_DNA-bd"/>
</dbReference>
<evidence type="ECO:0000256" key="8">
    <source>
        <dbReference type="PROSITE-ProRule" id="PRU00169"/>
    </source>
</evidence>
<evidence type="ECO:0000256" key="5">
    <source>
        <dbReference type="ARBA" id="ARBA00023015"/>
    </source>
</evidence>
<evidence type="ECO:0000259" key="10">
    <source>
        <dbReference type="PROSITE" id="PS50110"/>
    </source>
</evidence>
<evidence type="ECO:0000256" key="3">
    <source>
        <dbReference type="ARBA" id="ARBA00022553"/>
    </source>
</evidence>
<dbReference type="SMART" id="SM00862">
    <property type="entry name" value="Trans_reg_C"/>
    <property type="match status" value="1"/>
</dbReference>
<keyword evidence="6 9" id="KW-0238">DNA-binding</keyword>
<keyword evidence="2" id="KW-0963">Cytoplasm</keyword>
<evidence type="ECO:0000313" key="13">
    <source>
        <dbReference type="Proteomes" id="UP000054858"/>
    </source>
</evidence>
<dbReference type="GO" id="GO:0005829">
    <property type="term" value="C:cytosol"/>
    <property type="evidence" value="ECO:0007669"/>
    <property type="project" value="TreeGrafter"/>
</dbReference>
<dbReference type="SUPFAM" id="SSF52172">
    <property type="entry name" value="CheY-like"/>
    <property type="match status" value="1"/>
</dbReference>
<evidence type="ECO:0000256" key="1">
    <source>
        <dbReference type="ARBA" id="ARBA00004496"/>
    </source>
</evidence>
<evidence type="ECO:0000256" key="9">
    <source>
        <dbReference type="PROSITE-ProRule" id="PRU01091"/>
    </source>
</evidence>
<evidence type="ECO:0000256" key="6">
    <source>
        <dbReference type="ARBA" id="ARBA00023125"/>
    </source>
</evidence>
<feature type="domain" description="Response regulatory" evidence="10">
    <location>
        <begin position="7"/>
        <end position="120"/>
    </location>
</feature>
<dbReference type="PANTHER" id="PTHR48111:SF4">
    <property type="entry name" value="DNA-BINDING DUAL TRANSCRIPTIONAL REGULATOR OMPR"/>
    <property type="match status" value="1"/>
</dbReference>
<dbReference type="RefSeq" id="WP_025386437.1">
    <property type="nucleotide sequence ID" value="NZ_LCUA01000010.1"/>
</dbReference>
<dbReference type="Gene3D" id="1.10.10.10">
    <property type="entry name" value="Winged helix-like DNA-binding domain superfamily/Winged helix DNA-binding domain"/>
    <property type="match status" value="1"/>
</dbReference>
<protein>
    <submittedName>
        <fullName evidence="12">DNA-binding response regulator in two-component regulatory system with EnvZ</fullName>
    </submittedName>
</protein>
<dbReference type="InterPro" id="IPR001789">
    <property type="entry name" value="Sig_transdc_resp-reg_receiver"/>
</dbReference>
<dbReference type="Gene3D" id="6.10.250.690">
    <property type="match status" value="1"/>
</dbReference>
<feature type="modified residue" description="4-aspartylphosphate" evidence="8">
    <location>
        <position position="56"/>
    </location>
</feature>
<reference evidence="12 13" key="1">
    <citation type="submission" date="2015-11" db="EMBL/GenBank/DDBJ databases">
        <title>Genomic analysis of 38 Legionella species identifies large and diverse effector repertoires.</title>
        <authorList>
            <person name="Burstein D."/>
            <person name="Amaro F."/>
            <person name="Zusman T."/>
            <person name="Lifshitz Z."/>
            <person name="Cohen O."/>
            <person name="Gilbert J.A."/>
            <person name="Pupko T."/>
            <person name="Shuman H.A."/>
            <person name="Segal G."/>
        </authorList>
    </citation>
    <scope>NUCLEOTIDE SEQUENCE [LARGE SCALE GENOMIC DNA]</scope>
    <source>
        <strain evidence="12 13">Oak Ridge-10</strain>
    </source>
</reference>
<dbReference type="GO" id="GO:0000976">
    <property type="term" value="F:transcription cis-regulatory region binding"/>
    <property type="evidence" value="ECO:0007669"/>
    <property type="project" value="TreeGrafter"/>
</dbReference>
<keyword evidence="3 8" id="KW-0597">Phosphoprotein</keyword>
<proteinExistence type="predicted"/>
<dbReference type="Pfam" id="PF00486">
    <property type="entry name" value="Trans_reg_C"/>
    <property type="match status" value="1"/>
</dbReference>
<evidence type="ECO:0000256" key="7">
    <source>
        <dbReference type="ARBA" id="ARBA00023163"/>
    </source>
</evidence>
<dbReference type="GO" id="GO:0032993">
    <property type="term" value="C:protein-DNA complex"/>
    <property type="evidence" value="ECO:0007669"/>
    <property type="project" value="TreeGrafter"/>
</dbReference>
<dbReference type="PANTHER" id="PTHR48111">
    <property type="entry name" value="REGULATOR OF RPOS"/>
    <property type="match status" value="1"/>
</dbReference>
<dbReference type="InterPro" id="IPR011006">
    <property type="entry name" value="CheY-like_superfamily"/>
</dbReference>
<evidence type="ECO:0000256" key="2">
    <source>
        <dbReference type="ARBA" id="ARBA00022490"/>
    </source>
</evidence>
<name>A0A0W0XIS2_9GAMM</name>
<dbReference type="CDD" id="cd17574">
    <property type="entry name" value="REC_OmpR"/>
    <property type="match status" value="1"/>
</dbReference>
<dbReference type="InterPro" id="IPR036388">
    <property type="entry name" value="WH-like_DNA-bd_sf"/>
</dbReference>
<dbReference type="PROSITE" id="PS50110">
    <property type="entry name" value="RESPONSE_REGULATORY"/>
    <property type="match status" value="1"/>
</dbReference>
<dbReference type="PATRIC" id="fig|29423.5.peg.54"/>
<organism evidence="12 13">
    <name type="scientific">Legionella oakridgensis</name>
    <dbReference type="NCBI Taxonomy" id="29423"/>
    <lineage>
        <taxon>Bacteria</taxon>
        <taxon>Pseudomonadati</taxon>
        <taxon>Pseudomonadota</taxon>
        <taxon>Gammaproteobacteria</taxon>
        <taxon>Legionellales</taxon>
        <taxon>Legionellaceae</taxon>
        <taxon>Legionella</taxon>
    </lineage>
</organism>
<dbReference type="Proteomes" id="UP000054858">
    <property type="component" value="Unassembled WGS sequence"/>
</dbReference>
<dbReference type="FunFam" id="1.10.10.10:FF:000099">
    <property type="entry name" value="Two-component system response regulator TorR"/>
    <property type="match status" value="1"/>
</dbReference>
<dbReference type="InterPro" id="IPR016032">
    <property type="entry name" value="Sig_transdc_resp-reg_C-effctor"/>
</dbReference>
<dbReference type="GO" id="GO:0000156">
    <property type="term" value="F:phosphorelay response regulator activity"/>
    <property type="evidence" value="ECO:0007669"/>
    <property type="project" value="TreeGrafter"/>
</dbReference>
<dbReference type="Gene3D" id="3.40.50.2300">
    <property type="match status" value="1"/>
</dbReference>
<gene>
    <name evidence="12" type="primary">ompR</name>
    <name evidence="12" type="ORF">Loak_0050</name>
</gene>
<dbReference type="CDD" id="cd00383">
    <property type="entry name" value="trans_reg_C"/>
    <property type="match status" value="1"/>
</dbReference>
<feature type="DNA-binding region" description="OmpR/PhoB-type" evidence="9">
    <location>
        <begin position="137"/>
        <end position="237"/>
    </location>
</feature>
<evidence type="ECO:0000256" key="4">
    <source>
        <dbReference type="ARBA" id="ARBA00023012"/>
    </source>
</evidence>
<comment type="caution">
    <text evidence="12">The sequence shown here is derived from an EMBL/GenBank/DDBJ whole genome shotgun (WGS) entry which is preliminary data.</text>
</comment>
<keyword evidence="4" id="KW-0902">Two-component regulatory system</keyword>
<dbReference type="AlphaFoldDB" id="A0A0W0XIS2"/>
<dbReference type="Pfam" id="PF00072">
    <property type="entry name" value="Response_reg"/>
    <property type="match status" value="1"/>
</dbReference>
<feature type="domain" description="OmpR/PhoB-type" evidence="11">
    <location>
        <begin position="137"/>
        <end position="237"/>
    </location>
</feature>
<accession>A0A0W0XIS2</accession>
<keyword evidence="7" id="KW-0804">Transcription</keyword>
<evidence type="ECO:0000259" key="11">
    <source>
        <dbReference type="PROSITE" id="PS51755"/>
    </source>
</evidence>
<dbReference type="GO" id="GO:0006355">
    <property type="term" value="P:regulation of DNA-templated transcription"/>
    <property type="evidence" value="ECO:0007669"/>
    <property type="project" value="InterPro"/>
</dbReference>
<dbReference type="SUPFAM" id="SSF46894">
    <property type="entry name" value="C-terminal effector domain of the bipartite response regulators"/>
    <property type="match status" value="1"/>
</dbReference>
<dbReference type="PROSITE" id="PS51755">
    <property type="entry name" value="OMPR_PHOB"/>
    <property type="match status" value="1"/>
</dbReference>
<dbReference type="FunFam" id="3.40.50.2300:FF:000001">
    <property type="entry name" value="DNA-binding response regulator PhoB"/>
    <property type="match status" value="1"/>
</dbReference>
<comment type="subcellular location">
    <subcellularLocation>
        <location evidence="1">Cytoplasm</location>
    </subcellularLocation>
</comment>
<dbReference type="InterPro" id="IPR039420">
    <property type="entry name" value="WalR-like"/>
</dbReference>
<evidence type="ECO:0000313" key="12">
    <source>
        <dbReference type="EMBL" id="KTD44539.1"/>
    </source>
</evidence>